<dbReference type="SUPFAM" id="SSF53597">
    <property type="entry name" value="Dihydrofolate reductase-like"/>
    <property type="match status" value="1"/>
</dbReference>
<evidence type="ECO:0000256" key="1">
    <source>
        <dbReference type="ARBA" id="ARBA00004903"/>
    </source>
</evidence>
<dbReference type="Gene3D" id="3.40.430.10">
    <property type="entry name" value="Dihydrofolate Reductase, subunit A"/>
    <property type="match status" value="1"/>
</dbReference>
<dbReference type="GO" id="GO:0004146">
    <property type="term" value="F:dihydrofolate reductase activity"/>
    <property type="evidence" value="ECO:0007669"/>
    <property type="project" value="UniProtKB-EC"/>
</dbReference>
<name>A0A840UR72_9BACT</name>
<dbReference type="InterPro" id="IPR001796">
    <property type="entry name" value="DHFR_dom"/>
</dbReference>
<dbReference type="GO" id="GO:0006730">
    <property type="term" value="P:one-carbon metabolic process"/>
    <property type="evidence" value="ECO:0007669"/>
    <property type="project" value="UniProtKB-KW"/>
</dbReference>
<sequence>MDILLIAVMAANRTIGKNGAIPWHIPEELGFFKATTMGHPIIMGRRTFDSLSNGALPGRENIVLSRNPDFAPPGVVVVPTLERALAHCAGQPRVFIIGGAQIFRKALSLATGIILSVIDQVVDGDTFFPEFDPQIFQETTREQHLGSQPFTVITYHRVNP</sequence>
<dbReference type="GO" id="GO:0046654">
    <property type="term" value="P:tetrahydrofolate biosynthetic process"/>
    <property type="evidence" value="ECO:0007669"/>
    <property type="project" value="UniProtKB-UniPathway"/>
</dbReference>
<keyword evidence="11" id="KW-1185">Reference proteome</keyword>
<accession>A0A840UR72</accession>
<gene>
    <name evidence="10" type="ORF">HNQ81_001876</name>
</gene>
<evidence type="ECO:0000256" key="3">
    <source>
        <dbReference type="ARBA" id="ARBA00012856"/>
    </source>
</evidence>
<dbReference type="RefSeq" id="WP_183350601.1">
    <property type="nucleotide sequence ID" value="NZ_JACHEO010000009.1"/>
</dbReference>
<comment type="catalytic activity">
    <reaction evidence="8">
        <text>(6S)-5,6,7,8-tetrahydrofolate + NADP(+) = 7,8-dihydrofolate + NADPH + H(+)</text>
        <dbReference type="Rhea" id="RHEA:15009"/>
        <dbReference type="ChEBI" id="CHEBI:15378"/>
        <dbReference type="ChEBI" id="CHEBI:57451"/>
        <dbReference type="ChEBI" id="CHEBI:57453"/>
        <dbReference type="ChEBI" id="CHEBI:57783"/>
        <dbReference type="ChEBI" id="CHEBI:58349"/>
        <dbReference type="EC" id="1.5.1.3"/>
    </reaction>
</comment>
<dbReference type="AlphaFoldDB" id="A0A840UR72"/>
<evidence type="ECO:0000256" key="5">
    <source>
        <dbReference type="ARBA" id="ARBA00022857"/>
    </source>
</evidence>
<comment type="function">
    <text evidence="7 8">Key enzyme in folate metabolism. Catalyzes an essential reaction for de novo glycine and purine synthesis, and for DNA precursor synthesis.</text>
</comment>
<dbReference type="GO" id="GO:0050661">
    <property type="term" value="F:NADP binding"/>
    <property type="evidence" value="ECO:0007669"/>
    <property type="project" value="InterPro"/>
</dbReference>
<proteinExistence type="inferred from homology"/>
<reference evidence="10 11" key="1">
    <citation type="submission" date="2020-08" db="EMBL/GenBank/DDBJ databases">
        <title>Genomic Encyclopedia of Type Strains, Phase IV (KMG-IV): sequencing the most valuable type-strain genomes for metagenomic binning, comparative biology and taxonomic classification.</title>
        <authorList>
            <person name="Goeker M."/>
        </authorList>
    </citation>
    <scope>NUCLEOTIDE SEQUENCE [LARGE SCALE GENOMIC DNA]</scope>
    <source>
        <strain evidence="10 11">DSM 28570</strain>
    </source>
</reference>
<evidence type="ECO:0000313" key="10">
    <source>
        <dbReference type="EMBL" id="MBB5348145.1"/>
    </source>
</evidence>
<dbReference type="EC" id="1.5.1.3" evidence="3 8"/>
<keyword evidence="4 8" id="KW-0554">One-carbon metabolism</keyword>
<dbReference type="InterPro" id="IPR024072">
    <property type="entry name" value="DHFR-like_dom_sf"/>
</dbReference>
<feature type="domain" description="DHFR" evidence="9">
    <location>
        <begin position="2"/>
        <end position="160"/>
    </location>
</feature>
<comment type="similarity">
    <text evidence="2 8">Belongs to the dihydrofolate reductase family.</text>
</comment>
<dbReference type="InterPro" id="IPR012259">
    <property type="entry name" value="DHFR"/>
</dbReference>
<dbReference type="CDD" id="cd00209">
    <property type="entry name" value="DHFR"/>
    <property type="match status" value="1"/>
</dbReference>
<evidence type="ECO:0000256" key="4">
    <source>
        <dbReference type="ARBA" id="ARBA00022563"/>
    </source>
</evidence>
<evidence type="ECO:0000259" key="9">
    <source>
        <dbReference type="PROSITE" id="PS51330"/>
    </source>
</evidence>
<dbReference type="PROSITE" id="PS51330">
    <property type="entry name" value="DHFR_2"/>
    <property type="match status" value="1"/>
</dbReference>
<dbReference type="PANTHER" id="PTHR48069:SF3">
    <property type="entry name" value="DIHYDROFOLATE REDUCTASE"/>
    <property type="match status" value="1"/>
</dbReference>
<protein>
    <recommendedName>
        <fullName evidence="3 8">Dihydrofolate reductase</fullName>
        <ecNumber evidence="3 8">1.5.1.3</ecNumber>
    </recommendedName>
</protein>
<dbReference type="GO" id="GO:0046655">
    <property type="term" value="P:folic acid metabolic process"/>
    <property type="evidence" value="ECO:0007669"/>
    <property type="project" value="TreeGrafter"/>
</dbReference>
<evidence type="ECO:0000256" key="2">
    <source>
        <dbReference type="ARBA" id="ARBA00009539"/>
    </source>
</evidence>
<dbReference type="Pfam" id="PF00186">
    <property type="entry name" value="DHFR_1"/>
    <property type="match status" value="1"/>
</dbReference>
<dbReference type="EMBL" id="JACHEO010000009">
    <property type="protein sequence ID" value="MBB5348145.1"/>
    <property type="molecule type" value="Genomic_DNA"/>
</dbReference>
<dbReference type="PANTHER" id="PTHR48069">
    <property type="entry name" value="DIHYDROFOLATE REDUCTASE"/>
    <property type="match status" value="1"/>
</dbReference>
<dbReference type="UniPathway" id="UPA00077">
    <property type="reaction ID" value="UER00158"/>
</dbReference>
<evidence type="ECO:0000256" key="6">
    <source>
        <dbReference type="ARBA" id="ARBA00023002"/>
    </source>
</evidence>
<evidence type="ECO:0000256" key="7">
    <source>
        <dbReference type="ARBA" id="ARBA00025067"/>
    </source>
</evidence>
<comment type="caution">
    <text evidence="10">The sequence shown here is derived from an EMBL/GenBank/DDBJ whole genome shotgun (WGS) entry which is preliminary data.</text>
</comment>
<dbReference type="PIRSF" id="PIRSF000194">
    <property type="entry name" value="DHFR"/>
    <property type="match status" value="1"/>
</dbReference>
<keyword evidence="6 8" id="KW-0560">Oxidoreductase</keyword>
<organism evidence="10 11">
    <name type="scientific">Desulfoprunum benzoelyticum</name>
    <dbReference type="NCBI Taxonomy" id="1506996"/>
    <lineage>
        <taxon>Bacteria</taxon>
        <taxon>Pseudomonadati</taxon>
        <taxon>Thermodesulfobacteriota</taxon>
        <taxon>Desulfobulbia</taxon>
        <taxon>Desulfobulbales</taxon>
        <taxon>Desulfobulbaceae</taxon>
        <taxon>Desulfoprunum</taxon>
    </lineage>
</organism>
<comment type="pathway">
    <text evidence="1 8">Cofactor biosynthesis; tetrahydrofolate biosynthesis; 5,6,7,8-tetrahydrofolate from 7,8-dihydrofolate: step 1/1.</text>
</comment>
<dbReference type="PRINTS" id="PR00070">
    <property type="entry name" value="DHFR"/>
</dbReference>
<evidence type="ECO:0000313" key="11">
    <source>
        <dbReference type="Proteomes" id="UP000539642"/>
    </source>
</evidence>
<evidence type="ECO:0000256" key="8">
    <source>
        <dbReference type="PIRNR" id="PIRNR000194"/>
    </source>
</evidence>
<keyword evidence="5 8" id="KW-0521">NADP</keyword>
<dbReference type="GO" id="GO:0005829">
    <property type="term" value="C:cytosol"/>
    <property type="evidence" value="ECO:0007669"/>
    <property type="project" value="TreeGrafter"/>
</dbReference>
<dbReference type="Proteomes" id="UP000539642">
    <property type="component" value="Unassembled WGS sequence"/>
</dbReference>
<dbReference type="GO" id="GO:0046452">
    <property type="term" value="P:dihydrofolate metabolic process"/>
    <property type="evidence" value="ECO:0007669"/>
    <property type="project" value="TreeGrafter"/>
</dbReference>